<proteinExistence type="predicted"/>
<evidence type="ECO:0008006" key="3">
    <source>
        <dbReference type="Google" id="ProtNLM"/>
    </source>
</evidence>
<dbReference type="AlphaFoldDB" id="A0A6L3VG17"/>
<evidence type="ECO:0000313" key="1">
    <source>
        <dbReference type="EMBL" id="KAB2366200.1"/>
    </source>
</evidence>
<dbReference type="InterPro" id="IPR032710">
    <property type="entry name" value="NTF2-like_dom_sf"/>
</dbReference>
<evidence type="ECO:0000313" key="2">
    <source>
        <dbReference type="Proteomes" id="UP000483004"/>
    </source>
</evidence>
<protein>
    <recommendedName>
        <fullName evidence="3">Nuclear transport factor 2 family protein</fullName>
    </recommendedName>
</protein>
<name>A0A6L3VG17_9ACTN</name>
<sequence length="87" mass="9590">MNVDPPWPSHAPGSEVHVPGRRSLTRSYGFEAGVCCWRPLASLPDDLSRLVVERLNAGDVDGLVALYEPDAVLALRLWVIDQPSLLR</sequence>
<accession>A0A6L3VG17</accession>
<keyword evidence="2" id="KW-1185">Reference proteome</keyword>
<reference evidence="1 2" key="1">
    <citation type="submission" date="2019-09" db="EMBL/GenBank/DDBJ databases">
        <title>Actinomadura physcomitrii sp. nov., a novel actinomycete isolated from moss [Physcomitrium sphaericum (Ludw) Fuernr].</title>
        <authorList>
            <person name="Liu C."/>
            <person name="Zhuang X."/>
        </authorList>
    </citation>
    <scope>NUCLEOTIDE SEQUENCE [LARGE SCALE GENOMIC DNA]</scope>
    <source>
        <strain evidence="1 2">CYP1-1B</strain>
    </source>
</reference>
<dbReference type="OrthoDB" id="674363at2"/>
<dbReference type="Gene3D" id="3.10.450.50">
    <property type="match status" value="1"/>
</dbReference>
<dbReference type="Proteomes" id="UP000483004">
    <property type="component" value="Unassembled WGS sequence"/>
</dbReference>
<dbReference type="EMBL" id="WBMR01000198">
    <property type="protein sequence ID" value="KAB2366200.1"/>
    <property type="molecule type" value="Genomic_DNA"/>
</dbReference>
<dbReference type="SUPFAM" id="SSF54427">
    <property type="entry name" value="NTF2-like"/>
    <property type="match status" value="1"/>
</dbReference>
<organism evidence="1 2">
    <name type="scientific">Actinomadura montaniterrae</name>
    <dbReference type="NCBI Taxonomy" id="1803903"/>
    <lineage>
        <taxon>Bacteria</taxon>
        <taxon>Bacillati</taxon>
        <taxon>Actinomycetota</taxon>
        <taxon>Actinomycetes</taxon>
        <taxon>Streptosporangiales</taxon>
        <taxon>Thermomonosporaceae</taxon>
        <taxon>Actinomadura</taxon>
    </lineage>
</organism>
<gene>
    <name evidence="1" type="ORF">F9B16_39895</name>
</gene>
<comment type="caution">
    <text evidence="1">The sequence shown here is derived from an EMBL/GenBank/DDBJ whole genome shotgun (WGS) entry which is preliminary data.</text>
</comment>